<dbReference type="AlphaFoldDB" id="A0A089WRU3"/>
<dbReference type="Pfam" id="PF19619">
    <property type="entry name" value="DUF6124"/>
    <property type="match status" value="1"/>
</dbReference>
<proteinExistence type="predicted"/>
<name>A0A089WRU3_9PSED</name>
<dbReference type="Proteomes" id="UP000029493">
    <property type="component" value="Chromosome"/>
</dbReference>
<dbReference type="EMBL" id="CP009455">
    <property type="protein sequence ID" value="AIR91321.1"/>
    <property type="molecule type" value="Genomic_DNA"/>
</dbReference>
<gene>
    <name evidence="1" type="ORF">LK03_19530</name>
</gene>
<protein>
    <recommendedName>
        <fullName evidence="3">DUF3077 domain-containing protein</fullName>
    </recommendedName>
</protein>
<dbReference type="RefSeq" id="WP_038414084.1">
    <property type="nucleotide sequence ID" value="NZ_CP009455.1"/>
</dbReference>
<evidence type="ECO:0008006" key="3">
    <source>
        <dbReference type="Google" id="ProtNLM"/>
    </source>
</evidence>
<organism evidence="1 2">
    <name type="scientific">Pseudomonas cremoricolorata</name>
    <dbReference type="NCBI Taxonomy" id="157783"/>
    <lineage>
        <taxon>Bacteria</taxon>
        <taxon>Pseudomonadati</taxon>
        <taxon>Pseudomonadota</taxon>
        <taxon>Gammaproteobacteria</taxon>
        <taxon>Pseudomonadales</taxon>
        <taxon>Pseudomonadaceae</taxon>
        <taxon>Pseudomonas</taxon>
    </lineage>
</organism>
<accession>A0A089WRU3</accession>
<dbReference type="OrthoDB" id="6994083at2"/>
<evidence type="ECO:0000313" key="2">
    <source>
        <dbReference type="Proteomes" id="UP000029493"/>
    </source>
</evidence>
<evidence type="ECO:0000313" key="1">
    <source>
        <dbReference type="EMBL" id="AIR91321.1"/>
    </source>
</evidence>
<keyword evidence="2" id="KW-1185">Reference proteome</keyword>
<dbReference type="KEGG" id="psw:LK03_19530"/>
<reference evidence="1 2" key="1">
    <citation type="submission" date="2014-09" db="EMBL/GenBank/DDBJ databases">
        <authorList>
            <person name="Chan K.-G."/>
        </authorList>
    </citation>
    <scope>NUCLEOTIDE SEQUENCE [LARGE SCALE GENOMIC DNA]</scope>
    <source>
        <strain evidence="1 2">ND07</strain>
    </source>
</reference>
<sequence>MKPTTYSDKDLDSEAARRALDYYLNPTPSSTSVDNTPWAVREDATPEMVDAHVMNLLRSAAATACDSASHQQGNVREVMYALMHMINMARSLLEQKHAQLT</sequence>